<feature type="domain" description="Outer membrane protein beta-barrel" evidence="3">
    <location>
        <begin position="10"/>
        <end position="182"/>
    </location>
</feature>
<dbReference type="Proteomes" id="UP001595904">
    <property type="component" value="Unassembled WGS sequence"/>
</dbReference>
<evidence type="ECO:0000313" key="4">
    <source>
        <dbReference type="EMBL" id="MFC4309394.1"/>
    </source>
</evidence>
<evidence type="ECO:0000256" key="2">
    <source>
        <dbReference type="SAM" id="SignalP"/>
    </source>
</evidence>
<dbReference type="Gene3D" id="2.40.160.20">
    <property type="match status" value="1"/>
</dbReference>
<dbReference type="EMBL" id="JBHSDU010000003">
    <property type="protein sequence ID" value="MFC4309394.1"/>
    <property type="molecule type" value="Genomic_DNA"/>
</dbReference>
<proteinExistence type="predicted"/>
<accession>A0ABV8SP48</accession>
<feature type="chain" id="PRO_5047145978" evidence="2">
    <location>
        <begin position="24"/>
        <end position="182"/>
    </location>
</feature>
<protein>
    <submittedName>
        <fullName evidence="4">Outer membrane beta-barrel protein</fullName>
    </submittedName>
</protein>
<keyword evidence="5" id="KW-1185">Reference proteome</keyword>
<evidence type="ECO:0000259" key="3">
    <source>
        <dbReference type="Pfam" id="PF13505"/>
    </source>
</evidence>
<gene>
    <name evidence="4" type="ORF">ACFPN2_09905</name>
</gene>
<organism evidence="4 5">
    <name type="scientific">Steroidobacter flavus</name>
    <dbReference type="NCBI Taxonomy" id="1842136"/>
    <lineage>
        <taxon>Bacteria</taxon>
        <taxon>Pseudomonadati</taxon>
        <taxon>Pseudomonadota</taxon>
        <taxon>Gammaproteobacteria</taxon>
        <taxon>Steroidobacterales</taxon>
        <taxon>Steroidobacteraceae</taxon>
        <taxon>Steroidobacter</taxon>
    </lineage>
</organism>
<evidence type="ECO:0000313" key="5">
    <source>
        <dbReference type="Proteomes" id="UP001595904"/>
    </source>
</evidence>
<sequence>MHKRVAVNGLALLGLLASTSVFAETHTGFYLGAGLGTTSIEDDDTGFDGDDTGFKLFLGYNVYPNFALEVTYFDGAKPEERVNNFAIQVAATGVNFSALGRLPLGDIFTAYGRVGFAKYDTDISLRLGNLRGSDSDSSTDLSYGIGGAFNVGAKIEVRGEYEVVDVSGGDFNVLSVSGLYKF</sequence>
<dbReference type="InterPro" id="IPR011250">
    <property type="entry name" value="OMP/PagP_B-barrel"/>
</dbReference>
<name>A0ABV8SP48_9GAMM</name>
<reference evidence="5" key="1">
    <citation type="journal article" date="2019" name="Int. J. Syst. Evol. Microbiol.">
        <title>The Global Catalogue of Microorganisms (GCM) 10K type strain sequencing project: providing services to taxonomists for standard genome sequencing and annotation.</title>
        <authorList>
            <consortium name="The Broad Institute Genomics Platform"/>
            <consortium name="The Broad Institute Genome Sequencing Center for Infectious Disease"/>
            <person name="Wu L."/>
            <person name="Ma J."/>
        </authorList>
    </citation>
    <scope>NUCLEOTIDE SEQUENCE [LARGE SCALE GENOMIC DNA]</scope>
    <source>
        <strain evidence="5">CGMCC 1.10759</strain>
    </source>
</reference>
<dbReference type="Pfam" id="PF13505">
    <property type="entry name" value="OMP_b-brl"/>
    <property type="match status" value="1"/>
</dbReference>
<comment type="caution">
    <text evidence="4">The sequence shown here is derived from an EMBL/GenBank/DDBJ whole genome shotgun (WGS) entry which is preliminary data.</text>
</comment>
<dbReference type="RefSeq" id="WP_380596448.1">
    <property type="nucleotide sequence ID" value="NZ_JBHSDU010000003.1"/>
</dbReference>
<feature type="signal peptide" evidence="2">
    <location>
        <begin position="1"/>
        <end position="23"/>
    </location>
</feature>
<dbReference type="SUPFAM" id="SSF56925">
    <property type="entry name" value="OMPA-like"/>
    <property type="match status" value="1"/>
</dbReference>
<keyword evidence="1 2" id="KW-0732">Signal</keyword>
<dbReference type="InterPro" id="IPR027385">
    <property type="entry name" value="Beta-barrel_OMP"/>
</dbReference>
<evidence type="ECO:0000256" key="1">
    <source>
        <dbReference type="ARBA" id="ARBA00022729"/>
    </source>
</evidence>